<dbReference type="PROSITE" id="PS50011">
    <property type="entry name" value="PROTEIN_KINASE_DOM"/>
    <property type="match status" value="1"/>
</dbReference>
<keyword evidence="5 10" id="KW-0418">Kinase</keyword>
<feature type="compositionally biased region" description="Low complexity" evidence="8">
    <location>
        <begin position="82"/>
        <end position="96"/>
    </location>
</feature>
<gene>
    <name evidence="10" type="ORF">EKH77_32135</name>
</gene>
<evidence type="ECO:0000256" key="5">
    <source>
        <dbReference type="ARBA" id="ARBA00022777"/>
    </source>
</evidence>
<evidence type="ECO:0000256" key="6">
    <source>
        <dbReference type="ARBA" id="ARBA00022840"/>
    </source>
</evidence>
<evidence type="ECO:0000256" key="7">
    <source>
        <dbReference type="PIRSR" id="PIRSR607822-1"/>
    </source>
</evidence>
<feature type="compositionally biased region" description="Low complexity" evidence="8">
    <location>
        <begin position="978"/>
        <end position="991"/>
    </location>
</feature>
<dbReference type="GO" id="GO:0005524">
    <property type="term" value="F:ATP binding"/>
    <property type="evidence" value="ECO:0007669"/>
    <property type="project" value="UniProtKB-KW"/>
</dbReference>
<dbReference type="Gene3D" id="1.10.510.10">
    <property type="entry name" value="Transferase(Phosphotransferase) domain 1"/>
    <property type="match status" value="1"/>
</dbReference>
<feature type="region of interest" description="Disordered" evidence="8">
    <location>
        <begin position="1"/>
        <end position="98"/>
    </location>
</feature>
<feature type="compositionally biased region" description="Pro residues" evidence="8">
    <location>
        <begin position="54"/>
        <end position="63"/>
    </location>
</feature>
<dbReference type="EC" id="2.7.11.1" evidence="1"/>
<keyword evidence="7" id="KW-0479">Metal-binding</keyword>
<dbReference type="OrthoDB" id="1492512at2"/>
<protein>
    <recommendedName>
        <fullName evidence="1">non-specific serine/threonine protein kinase</fullName>
        <ecNumber evidence="1">2.7.11.1</ecNumber>
    </recommendedName>
</protein>
<dbReference type="Gene3D" id="1.50.10.20">
    <property type="match status" value="1"/>
</dbReference>
<feature type="domain" description="Protein kinase" evidence="9">
    <location>
        <begin position="312"/>
        <end position="586"/>
    </location>
</feature>
<evidence type="ECO:0000313" key="10">
    <source>
        <dbReference type="EMBL" id="AZQ75181.1"/>
    </source>
</evidence>
<evidence type="ECO:0000256" key="1">
    <source>
        <dbReference type="ARBA" id="ARBA00012513"/>
    </source>
</evidence>
<dbReference type="PANTHER" id="PTHR43289">
    <property type="entry name" value="MITOGEN-ACTIVATED PROTEIN KINASE KINASE KINASE 20-RELATED"/>
    <property type="match status" value="1"/>
</dbReference>
<dbReference type="Pfam" id="PF05147">
    <property type="entry name" value="LANC_like"/>
    <property type="match status" value="1"/>
</dbReference>
<feature type="region of interest" description="Disordered" evidence="8">
    <location>
        <begin position="978"/>
        <end position="998"/>
    </location>
</feature>
<keyword evidence="7" id="KW-0862">Zinc</keyword>
<dbReference type="PANTHER" id="PTHR43289:SF6">
    <property type="entry name" value="SERINE_THREONINE-PROTEIN KINASE NEKL-3"/>
    <property type="match status" value="1"/>
</dbReference>
<sequence length="998" mass="105843">MCCATPRRSSGSAWRRGAPTPSSSRRSAASAPCGTGRRPPAAWTSASAHRPTGPGSPPGPRPTCRPASRPGPEHRRRRRIPTMAHTTTAHTTTGTGEHADTTLQDRVRSVLAAHRLDDWHLRPGAFWCSVTPPGGTTRVQGWKLHLSATPLSAEAVLTRAAEVLARHRCSYKFAATPARVAELCSRAADRAGGGKFLTVYPDDDGPRLRALAAELHDATQGLAGPGILSDRPYRPGSLVHYRYGAHRGVTVLADDATRTAMLRAPDGSLRRDRRTAWFAPPDWAPRDPFTFTEPTEPGTPATPRPVLLDGRYVVEEVIRHAFTGGVYRATDRHTGASVVVKQGRPHTDATLAGRDIRDARRHEAAMLEEFAAGGLTPRPVALFEQQGDLFLVLEDLPGVTLRRWVADRLTTGDADRGLPHDLVVRLALRLVDLVAYAHGKGYVLRDLNPANLLVTEDDELRLIDLELLVRHREPITRAHTPGYAAPEQRAAPPGATASFSSDLYSLGATLFHLVTGADPLLAPDEPPLRTDRQRLGEWLGHLGRDDPTARRLTPLVLALLRTDPARRPALVDVRRALTGRAARPTAPAPRPDLTPLTDGCLAHLLATMDPGGTDRLWPPSPYGATSDAFNVQHGAAGVLGVLARACRAGSGPAVREATAGAAAWITRHVGREPRVLPGLYFGRSGTAWALLDAAEALDDRALADVAAALARRVPLAWPNPDVCHGTAGAALTQLRFWEATGAGDFLDRARAGAAALAAAATRRAGRLLWPVPPGCLSDPAEVVHYGFAHGTAGVGACLLAVGLATGDGDHLAHADAAARTLLAAADVTDGAAYWPAGPSGGPRRTTWCGGSSGIGTFLLRMWSASGDTAYLDAAVRAAVAVHRSRRHAGTAQCHGLAGDGEFLLDLAEVCGEQRYRDWAEDLAGCLHARHTLRAGRVLAPDETGTSVHADYGTGLAGVLAFLLRLRDGGPRLWLPRTLTGAGTTAGRAPTASLGKGVT</sequence>
<dbReference type="InterPro" id="IPR007822">
    <property type="entry name" value="LANC-like"/>
</dbReference>
<feature type="binding site" evidence="7">
    <location>
        <position position="894"/>
    </location>
    <ligand>
        <name>Zn(2+)</name>
        <dbReference type="ChEBI" id="CHEBI:29105"/>
    </ligand>
</feature>
<keyword evidence="2 10" id="KW-0723">Serine/threonine-protein kinase</keyword>
<dbReference type="SUPFAM" id="SSF56112">
    <property type="entry name" value="Protein kinase-like (PK-like)"/>
    <property type="match status" value="1"/>
</dbReference>
<evidence type="ECO:0000259" key="9">
    <source>
        <dbReference type="PROSITE" id="PS50011"/>
    </source>
</evidence>
<keyword evidence="6" id="KW-0067">ATP-binding</keyword>
<dbReference type="GO" id="GO:0004674">
    <property type="term" value="F:protein serine/threonine kinase activity"/>
    <property type="evidence" value="ECO:0007669"/>
    <property type="project" value="UniProtKB-KW"/>
</dbReference>
<dbReference type="InterPro" id="IPR000719">
    <property type="entry name" value="Prot_kinase_dom"/>
</dbReference>
<dbReference type="Pfam" id="PF25816">
    <property type="entry name" value="RamC_N"/>
    <property type="match status" value="1"/>
</dbReference>
<dbReference type="SMART" id="SM01260">
    <property type="entry name" value="LANC_like"/>
    <property type="match status" value="1"/>
</dbReference>
<dbReference type="SUPFAM" id="SSF158745">
    <property type="entry name" value="LanC-like"/>
    <property type="match status" value="1"/>
</dbReference>
<name>A0A3Q9FYZ1_STRLT</name>
<dbReference type="InterPro" id="IPR058053">
    <property type="entry name" value="RamC_C"/>
</dbReference>
<keyword evidence="11" id="KW-1185">Reference proteome</keyword>
<dbReference type="CDD" id="cd04791">
    <property type="entry name" value="LanC_SerThrkinase"/>
    <property type="match status" value="1"/>
</dbReference>
<dbReference type="SMART" id="SM00220">
    <property type="entry name" value="S_TKc"/>
    <property type="match status" value="1"/>
</dbReference>
<dbReference type="GO" id="GO:0046872">
    <property type="term" value="F:metal ion binding"/>
    <property type="evidence" value="ECO:0007669"/>
    <property type="project" value="UniProtKB-KW"/>
</dbReference>
<dbReference type="InterPro" id="IPR057929">
    <property type="entry name" value="RamC_N"/>
</dbReference>
<dbReference type="Gene3D" id="3.30.200.20">
    <property type="entry name" value="Phosphorylase Kinase, domain 1"/>
    <property type="match status" value="1"/>
</dbReference>
<evidence type="ECO:0000256" key="4">
    <source>
        <dbReference type="ARBA" id="ARBA00022741"/>
    </source>
</evidence>
<reference evidence="10 11" key="1">
    <citation type="submission" date="2018-12" db="EMBL/GenBank/DDBJ databases">
        <title>The whole draft genome of Streptomyce luteoverticillatus CGMCC 15060.</title>
        <authorList>
            <person name="Feng Z."/>
            <person name="Chen G."/>
            <person name="Zhang J."/>
            <person name="Zhu H."/>
            <person name="Yu X."/>
            <person name="Zhang W."/>
            <person name="Zhang X."/>
        </authorList>
    </citation>
    <scope>NUCLEOTIDE SEQUENCE [LARGE SCALE GENOMIC DNA]</scope>
    <source>
        <strain evidence="10 11">CGMCC 15060</strain>
    </source>
</reference>
<proteinExistence type="predicted"/>
<dbReference type="AlphaFoldDB" id="A0A3Q9FYZ1"/>
<evidence type="ECO:0000313" key="11">
    <source>
        <dbReference type="Proteomes" id="UP000267900"/>
    </source>
</evidence>
<organism evidence="10 11">
    <name type="scientific">Streptomyces luteoverticillatus</name>
    <name type="common">Streptoverticillium luteoverticillatus</name>
    <dbReference type="NCBI Taxonomy" id="66425"/>
    <lineage>
        <taxon>Bacteria</taxon>
        <taxon>Bacillati</taxon>
        <taxon>Actinomycetota</taxon>
        <taxon>Actinomycetes</taxon>
        <taxon>Kitasatosporales</taxon>
        <taxon>Streptomycetaceae</taxon>
        <taxon>Streptomyces</taxon>
    </lineage>
</organism>
<dbReference type="Proteomes" id="UP000267900">
    <property type="component" value="Chromosome"/>
</dbReference>
<keyword evidence="3" id="KW-0808">Transferase</keyword>
<dbReference type="GO" id="GO:0031179">
    <property type="term" value="P:peptide modification"/>
    <property type="evidence" value="ECO:0007669"/>
    <property type="project" value="InterPro"/>
</dbReference>
<dbReference type="Pfam" id="PF00069">
    <property type="entry name" value="Pkinase"/>
    <property type="match status" value="1"/>
</dbReference>
<dbReference type="EMBL" id="CP034587">
    <property type="protein sequence ID" value="AZQ75181.1"/>
    <property type="molecule type" value="Genomic_DNA"/>
</dbReference>
<dbReference type="NCBIfam" id="NF038150">
    <property type="entry name" value="lanthi_synth_IV"/>
    <property type="match status" value="1"/>
</dbReference>
<feature type="binding site" evidence="7">
    <location>
        <position position="848"/>
    </location>
    <ligand>
        <name>Zn(2+)</name>
        <dbReference type="ChEBI" id="CHEBI:29105"/>
    </ligand>
</feature>
<evidence type="ECO:0000256" key="3">
    <source>
        <dbReference type="ARBA" id="ARBA00022679"/>
    </source>
</evidence>
<keyword evidence="4" id="KW-0547">Nucleotide-binding</keyword>
<feature type="binding site" evidence="7">
    <location>
        <position position="893"/>
    </location>
    <ligand>
        <name>Zn(2+)</name>
        <dbReference type="ChEBI" id="CHEBI:29105"/>
    </ligand>
</feature>
<evidence type="ECO:0000256" key="8">
    <source>
        <dbReference type="SAM" id="MobiDB-lite"/>
    </source>
</evidence>
<accession>A0A3Q9FYZ1</accession>
<dbReference type="InterPro" id="IPR011009">
    <property type="entry name" value="Kinase-like_dom_sf"/>
</dbReference>
<feature type="compositionally biased region" description="Low complexity" evidence="8">
    <location>
        <begin position="7"/>
        <end position="32"/>
    </location>
</feature>
<evidence type="ECO:0000256" key="2">
    <source>
        <dbReference type="ARBA" id="ARBA00022527"/>
    </source>
</evidence>
<dbReference type="PRINTS" id="PR01950">
    <property type="entry name" value="LANCSUPER"/>
</dbReference>